<dbReference type="InterPro" id="IPR003615">
    <property type="entry name" value="HNH_nuc"/>
</dbReference>
<gene>
    <name evidence="3" type="ORF">GCM10009675_33420</name>
</gene>
<feature type="region of interest" description="Disordered" evidence="1">
    <location>
        <begin position="364"/>
        <end position="504"/>
    </location>
</feature>
<sequence length="504" mass="55049">MDRDLSSAEPSVHATGVRFTLLCNGRFVHQFDSVGVVDDMGDDRVSDDGVGDSIEQLRGLRAWRAQRDAEELALLADLSAAVGDDRGLAEELTPVLRVSTREVERRIDDGKSLTRRMPRLLASMRTGELEAYGARRVLTVVDPLDDDAARQVDELLADKLVEAPETAWQPGNLAQRARRLAEKVDPGGRTQRARRARAERKLELTPGEHAMSTLEASLPAEVAAACYSRVDGMARSLRHGGDGRTLEQLRADVTADLLLGRDVGVTAPEAAAMVYLHLPVDAALTMSDEGCELDGYGPVPAAIAREIMTNERSTWRAVLCDPGTGEPVDLGRTRRRPSAVIRDLVRVRDRECVMPWCHRPARHCDHDHETPWATPDRSAGGGAGGGSTSVANGGPRCRRHHRLKDQPGWSTRYDPARGITSVTMPHGATYTAHREPVLTPSRTAPTRDTQPHRGPAHHGQAPHSRAHQSHDPARDALVCRRTAAAEPTRETTDPEHQDDAGLPF</sequence>
<dbReference type="Proteomes" id="UP001500467">
    <property type="component" value="Unassembled WGS sequence"/>
</dbReference>
<dbReference type="CDD" id="cd00085">
    <property type="entry name" value="HNHc"/>
    <property type="match status" value="1"/>
</dbReference>
<keyword evidence="3" id="KW-0378">Hydrolase</keyword>
<feature type="domain" description="DUF222" evidence="2">
    <location>
        <begin position="85"/>
        <end position="349"/>
    </location>
</feature>
<feature type="compositionally biased region" description="Basic and acidic residues" evidence="1">
    <location>
        <begin position="487"/>
        <end position="504"/>
    </location>
</feature>
<dbReference type="GO" id="GO:0004519">
    <property type="term" value="F:endonuclease activity"/>
    <property type="evidence" value="ECO:0007669"/>
    <property type="project" value="UniProtKB-KW"/>
</dbReference>
<dbReference type="Pfam" id="PF02720">
    <property type="entry name" value="DUF222"/>
    <property type="match status" value="1"/>
</dbReference>
<organism evidence="3 4">
    <name type="scientific">Prauserella alba</name>
    <dbReference type="NCBI Taxonomy" id="176898"/>
    <lineage>
        <taxon>Bacteria</taxon>
        <taxon>Bacillati</taxon>
        <taxon>Actinomycetota</taxon>
        <taxon>Actinomycetes</taxon>
        <taxon>Pseudonocardiales</taxon>
        <taxon>Pseudonocardiaceae</taxon>
        <taxon>Prauserella</taxon>
    </lineage>
</organism>
<protein>
    <submittedName>
        <fullName evidence="3">HNH endonuclease signature motif containing protein</fullName>
    </submittedName>
</protein>
<accession>A0ABN1VGE1</accession>
<name>A0ABN1VGE1_9PSEU</name>
<keyword evidence="3" id="KW-0540">Nuclease</keyword>
<proteinExistence type="predicted"/>
<dbReference type="EMBL" id="BAAALM010000012">
    <property type="protein sequence ID" value="GAA1210179.1"/>
    <property type="molecule type" value="Genomic_DNA"/>
</dbReference>
<keyword evidence="3" id="KW-0255">Endonuclease</keyword>
<reference evidence="3 4" key="1">
    <citation type="journal article" date="2019" name="Int. J. Syst. Evol. Microbiol.">
        <title>The Global Catalogue of Microorganisms (GCM) 10K type strain sequencing project: providing services to taxonomists for standard genome sequencing and annotation.</title>
        <authorList>
            <consortium name="The Broad Institute Genomics Platform"/>
            <consortium name="The Broad Institute Genome Sequencing Center for Infectious Disease"/>
            <person name="Wu L."/>
            <person name="Ma J."/>
        </authorList>
    </citation>
    <scope>NUCLEOTIDE SEQUENCE [LARGE SCALE GENOMIC DNA]</scope>
    <source>
        <strain evidence="3 4">JCM 13022</strain>
    </source>
</reference>
<dbReference type="InterPro" id="IPR003870">
    <property type="entry name" value="DUF222"/>
</dbReference>
<evidence type="ECO:0000256" key="1">
    <source>
        <dbReference type="SAM" id="MobiDB-lite"/>
    </source>
</evidence>
<comment type="caution">
    <text evidence="3">The sequence shown here is derived from an EMBL/GenBank/DDBJ whole genome shotgun (WGS) entry which is preliminary data.</text>
</comment>
<keyword evidence="4" id="KW-1185">Reference proteome</keyword>
<evidence type="ECO:0000313" key="3">
    <source>
        <dbReference type="EMBL" id="GAA1210179.1"/>
    </source>
</evidence>
<evidence type="ECO:0000313" key="4">
    <source>
        <dbReference type="Proteomes" id="UP001500467"/>
    </source>
</evidence>
<feature type="compositionally biased region" description="Basic and acidic residues" evidence="1">
    <location>
        <begin position="468"/>
        <end position="478"/>
    </location>
</feature>
<evidence type="ECO:0000259" key="2">
    <source>
        <dbReference type="Pfam" id="PF02720"/>
    </source>
</evidence>